<dbReference type="Proteomes" id="UP000187209">
    <property type="component" value="Unassembled WGS sequence"/>
</dbReference>
<feature type="repeat" description="Pumilio" evidence="2">
    <location>
        <begin position="91"/>
        <end position="126"/>
    </location>
</feature>
<dbReference type="SUPFAM" id="SSF48371">
    <property type="entry name" value="ARM repeat"/>
    <property type="match status" value="1"/>
</dbReference>
<feature type="repeat" description="Pumilio" evidence="2">
    <location>
        <begin position="298"/>
        <end position="335"/>
    </location>
</feature>
<dbReference type="PROSITE" id="PS50303">
    <property type="entry name" value="PUM_HD"/>
    <property type="match status" value="1"/>
</dbReference>
<dbReference type="GO" id="GO:0010608">
    <property type="term" value="P:post-transcriptional regulation of gene expression"/>
    <property type="evidence" value="ECO:0007669"/>
    <property type="project" value="TreeGrafter"/>
</dbReference>
<sequence>MDRNKFNPYTQSKRITQNYSKNVYDSPNPSQEHISTAYSDASFAESSDIIPVSEKQTDLNKYFPASKAGSKKLQQLIAKSRPEDLSKIIESISPRIADLMVDLYGNYMCQTLFHNCSASQRLYLLKAMKSNLITVSYHPRGTHALQNLIAMTSLKEEESIYREGFQGKFVEMSKDINASHVVQRLLVTLTNRYFIIREILGKVEELSIDKLGVCVIKKCCNDPQIMNEVLGCSLLLIQHPYGNYAIQSVLEIWKDEIAYEFIGAVGGKILQLCLQKYASNVMEKAIKVESIRISIVKELITDDKVLELLSNQYGCYVLRTLSKESDQITKEIILPTVQAAITKIHSQKLKPLWQEIINNLNLS</sequence>
<dbReference type="GO" id="GO:0003729">
    <property type="term" value="F:mRNA binding"/>
    <property type="evidence" value="ECO:0007669"/>
    <property type="project" value="TreeGrafter"/>
</dbReference>
<dbReference type="SMART" id="SM00025">
    <property type="entry name" value="Pumilio"/>
    <property type="match status" value="6"/>
</dbReference>
<dbReference type="OrthoDB" id="668540at2759"/>
<evidence type="ECO:0000256" key="2">
    <source>
        <dbReference type="PROSITE-ProRule" id="PRU00317"/>
    </source>
</evidence>
<feature type="domain" description="PUM-HD" evidence="3">
    <location>
        <begin position="30"/>
        <end position="361"/>
    </location>
</feature>
<dbReference type="InterPro" id="IPR033133">
    <property type="entry name" value="PUM-HD"/>
</dbReference>
<keyword evidence="1" id="KW-0677">Repeat</keyword>
<dbReference type="Pfam" id="PF00806">
    <property type="entry name" value="PUF"/>
    <property type="match status" value="5"/>
</dbReference>
<evidence type="ECO:0000259" key="3">
    <source>
        <dbReference type="PROSITE" id="PS50303"/>
    </source>
</evidence>
<evidence type="ECO:0000313" key="5">
    <source>
        <dbReference type="Proteomes" id="UP000187209"/>
    </source>
</evidence>
<dbReference type="GO" id="GO:0005737">
    <property type="term" value="C:cytoplasm"/>
    <property type="evidence" value="ECO:0007669"/>
    <property type="project" value="TreeGrafter"/>
</dbReference>
<dbReference type="InterPro" id="IPR001313">
    <property type="entry name" value="Pumilio_RNA-bd_rpt"/>
</dbReference>
<comment type="caution">
    <text evidence="4">The sequence shown here is derived from an EMBL/GenBank/DDBJ whole genome shotgun (WGS) entry which is preliminary data.</text>
</comment>
<accession>A0A1R2AWD0</accession>
<evidence type="ECO:0000256" key="1">
    <source>
        <dbReference type="ARBA" id="ARBA00022737"/>
    </source>
</evidence>
<dbReference type="EMBL" id="MPUH01001276">
    <property type="protein sequence ID" value="OMJ68818.1"/>
    <property type="molecule type" value="Genomic_DNA"/>
</dbReference>
<dbReference type="PROSITE" id="PS50302">
    <property type="entry name" value="PUM"/>
    <property type="match status" value="3"/>
</dbReference>
<feature type="repeat" description="Pumilio" evidence="2">
    <location>
        <begin position="127"/>
        <end position="162"/>
    </location>
</feature>
<dbReference type="InterPro" id="IPR011989">
    <property type="entry name" value="ARM-like"/>
</dbReference>
<dbReference type="AlphaFoldDB" id="A0A1R2AWD0"/>
<keyword evidence="5" id="KW-1185">Reference proteome</keyword>
<dbReference type="InterPro" id="IPR016024">
    <property type="entry name" value="ARM-type_fold"/>
</dbReference>
<gene>
    <name evidence="4" type="ORF">SteCoe_33612</name>
</gene>
<reference evidence="4 5" key="1">
    <citation type="submission" date="2016-11" db="EMBL/GenBank/DDBJ databases">
        <title>The macronuclear genome of Stentor coeruleus: a giant cell with tiny introns.</title>
        <authorList>
            <person name="Slabodnick M."/>
            <person name="Ruby J.G."/>
            <person name="Reiff S.B."/>
            <person name="Swart E.C."/>
            <person name="Gosai S."/>
            <person name="Prabakaran S."/>
            <person name="Witkowska E."/>
            <person name="Larue G.E."/>
            <person name="Fisher S."/>
            <person name="Freeman R.M."/>
            <person name="Gunawardena J."/>
            <person name="Chu W."/>
            <person name="Stover N.A."/>
            <person name="Gregory B.D."/>
            <person name="Nowacki M."/>
            <person name="Derisi J."/>
            <person name="Roy S.W."/>
            <person name="Marshall W.F."/>
            <person name="Sood P."/>
        </authorList>
    </citation>
    <scope>NUCLEOTIDE SEQUENCE [LARGE SCALE GENOMIC DNA]</scope>
    <source>
        <strain evidence="4">WM001</strain>
    </source>
</reference>
<dbReference type="Gene3D" id="1.25.10.10">
    <property type="entry name" value="Leucine-rich Repeat Variant"/>
    <property type="match status" value="1"/>
</dbReference>
<evidence type="ECO:0000313" key="4">
    <source>
        <dbReference type="EMBL" id="OMJ68818.1"/>
    </source>
</evidence>
<name>A0A1R2AWD0_9CILI</name>
<organism evidence="4 5">
    <name type="scientific">Stentor coeruleus</name>
    <dbReference type="NCBI Taxonomy" id="5963"/>
    <lineage>
        <taxon>Eukaryota</taxon>
        <taxon>Sar</taxon>
        <taxon>Alveolata</taxon>
        <taxon>Ciliophora</taxon>
        <taxon>Postciliodesmatophora</taxon>
        <taxon>Heterotrichea</taxon>
        <taxon>Heterotrichida</taxon>
        <taxon>Stentoridae</taxon>
        <taxon>Stentor</taxon>
    </lineage>
</organism>
<proteinExistence type="predicted"/>
<dbReference type="PANTHER" id="PTHR12537">
    <property type="entry name" value="RNA BINDING PROTEIN PUMILIO-RELATED"/>
    <property type="match status" value="1"/>
</dbReference>
<dbReference type="PANTHER" id="PTHR12537:SF13">
    <property type="entry name" value="PUMILIO HOMOLOGY DOMAIN FAMILY MEMBER 4"/>
    <property type="match status" value="1"/>
</dbReference>
<protein>
    <recommendedName>
        <fullName evidence="3">PUM-HD domain-containing protein</fullName>
    </recommendedName>
</protein>